<dbReference type="Proteomes" id="UP000035860">
    <property type="component" value="Unassembled WGS sequence"/>
</dbReference>
<dbReference type="InterPro" id="IPR057165">
    <property type="entry name" value="DUF7843"/>
</dbReference>
<dbReference type="RefSeq" id="WP_046701281.1">
    <property type="nucleotide sequence ID" value="NZ_AOMT01000023.1"/>
</dbReference>
<feature type="compositionally biased region" description="Polar residues" evidence="1">
    <location>
        <begin position="346"/>
        <end position="357"/>
    </location>
</feature>
<dbReference type="Pfam" id="PF25225">
    <property type="entry name" value="DUF7843"/>
    <property type="match status" value="1"/>
</dbReference>
<feature type="region of interest" description="Disordered" evidence="1">
    <location>
        <begin position="341"/>
        <end position="360"/>
    </location>
</feature>
<sequence>MNAKRFTHHLLTIAVATLGATAVHAKADPIAETMEVNKHALPYGLSDEQVVQLSEHVLWRRLLMFSDAPKNPKKDSSLITDDEFFLSKSGKSSPKDELVAMLSAMARGDDEAMCHFPARTRWLGDELDALGANVSVSDVKCADFHAWVDDINAMALSLVFAEEHGNNIASAFAHAFMRIDGRADDEAGVHATAMNYTVASDSSDGVLAAAIKPIIGKYQGVMEILPYQVKAYDYLVKDERDLWEYRLNLSDLEVDQIMRHIWEVRDLKRPYYLMHDNCATEIARLIDVVRADEALFGKLGVVTTPAKVAQLLSEEGLVGRVRYQASNSTKRQAIINNGDDFDLGNIQPNNNNPTKASPSHRIGAAVSYDEFRDDEMAYHISLRTAYQDALDNPAGVRKFHQLTLPSIDVSYQDDKIKLHELTIFEMTSLNPANTAKAYPDGNTDKKALASQIYLGLHRITDASSANSSTHLVLDAHTQKGKAWTIGRGAVGTGDMADTVCYLLGGGGAQLGHINQGYRVGVRATAGCIHHAADNLRVMGELSVPYWYHKDSAARSGYVQPEISLGAQYDFDRHHALRLKAAAQKNHSQTDHSAYLEFFRYF</sequence>
<dbReference type="AlphaFoldDB" id="A0A066UD50"/>
<feature type="domain" description="DUF7843" evidence="5">
    <location>
        <begin position="52"/>
        <end position="124"/>
    </location>
</feature>
<keyword evidence="7" id="KW-1185">Reference proteome</keyword>
<gene>
    <name evidence="6" type="ORF">MBO_05847</name>
</gene>
<feature type="domain" description="Lnb N-terminal periplasmic" evidence="3">
    <location>
        <begin position="144"/>
        <end position="292"/>
    </location>
</feature>
<organism evidence="6 7">
    <name type="scientific">Moraxella bovoculi 237</name>
    <dbReference type="NCBI Taxonomy" id="743974"/>
    <lineage>
        <taxon>Bacteria</taxon>
        <taxon>Pseudomonadati</taxon>
        <taxon>Pseudomonadota</taxon>
        <taxon>Gammaproteobacteria</taxon>
        <taxon>Moraxellales</taxon>
        <taxon>Moraxellaceae</taxon>
        <taxon>Moraxella</taxon>
    </lineage>
</organism>
<feature type="signal peptide" evidence="2">
    <location>
        <begin position="1"/>
        <end position="27"/>
    </location>
</feature>
<comment type="caution">
    <text evidence="6">The sequence shown here is derived from an EMBL/GenBank/DDBJ whole genome shotgun (WGS) entry which is preliminary data.</text>
</comment>
<dbReference type="eggNOG" id="ENOG502Z92U">
    <property type="taxonomic scope" value="Bacteria"/>
</dbReference>
<dbReference type="Pfam" id="PF25222">
    <property type="entry name" value="DUF7840"/>
    <property type="match status" value="1"/>
</dbReference>
<evidence type="ECO:0000259" key="3">
    <source>
        <dbReference type="Pfam" id="PF13387"/>
    </source>
</evidence>
<keyword evidence="2" id="KW-0732">Signal</keyword>
<dbReference type="OrthoDB" id="9759948at2"/>
<reference evidence="6 7" key="1">
    <citation type="journal article" date="2014" name="Genome Announc.">
        <title>Draft Genome Sequence of Moraxella bovoculi Strain 237T (ATCC BAA-1259T) Isolated from a Calf with Infectious Bovine Keratoconjunctivitis.</title>
        <authorList>
            <person name="Calcutt M.J."/>
            <person name="Foecking M.F."/>
            <person name="Martin N.T."/>
            <person name="Mhlanga-Mutangadura T."/>
            <person name="Reilly T.J."/>
        </authorList>
    </citation>
    <scope>NUCLEOTIDE SEQUENCE [LARGE SCALE GENOMIC DNA]</scope>
    <source>
        <strain evidence="6 7">237</strain>
    </source>
</reference>
<evidence type="ECO:0000256" key="2">
    <source>
        <dbReference type="SAM" id="SignalP"/>
    </source>
</evidence>
<evidence type="ECO:0000259" key="4">
    <source>
        <dbReference type="Pfam" id="PF25222"/>
    </source>
</evidence>
<dbReference type="Pfam" id="PF13387">
    <property type="entry name" value="Lnb_N"/>
    <property type="match status" value="1"/>
</dbReference>
<dbReference type="InterPro" id="IPR025178">
    <property type="entry name" value="Lnb_N"/>
</dbReference>
<protein>
    <submittedName>
        <fullName evidence="6">Uncharacterized protein</fullName>
    </submittedName>
</protein>
<dbReference type="InterPro" id="IPR057162">
    <property type="entry name" value="DUF7840"/>
</dbReference>
<accession>A0A066UD50</accession>
<evidence type="ECO:0000313" key="7">
    <source>
        <dbReference type="Proteomes" id="UP000035860"/>
    </source>
</evidence>
<feature type="domain" description="DUF7840" evidence="4">
    <location>
        <begin position="351"/>
        <end position="600"/>
    </location>
</feature>
<proteinExistence type="predicted"/>
<evidence type="ECO:0000313" key="6">
    <source>
        <dbReference type="EMBL" id="KDN25035.1"/>
    </source>
</evidence>
<name>A0A066UD50_9GAMM</name>
<dbReference type="EMBL" id="AOMT01000023">
    <property type="protein sequence ID" value="KDN25035.1"/>
    <property type="molecule type" value="Genomic_DNA"/>
</dbReference>
<evidence type="ECO:0000256" key="1">
    <source>
        <dbReference type="SAM" id="MobiDB-lite"/>
    </source>
</evidence>
<evidence type="ECO:0000259" key="5">
    <source>
        <dbReference type="Pfam" id="PF25225"/>
    </source>
</evidence>
<feature type="chain" id="PRO_5001627120" evidence="2">
    <location>
        <begin position="28"/>
        <end position="601"/>
    </location>
</feature>